<accession>A0A9R1TG08</accession>
<gene>
    <name evidence="12" type="primary">Lerp</name>
</gene>
<keyword evidence="4 9" id="KW-0732">Signal</keyword>
<dbReference type="AlphaFoldDB" id="A0A9R1TG08"/>
<dbReference type="Gene3D" id="2.70.130.10">
    <property type="entry name" value="Mannose-6-phosphate receptor binding domain"/>
    <property type="match status" value="3"/>
</dbReference>
<reference evidence="12" key="1">
    <citation type="submission" date="2025-08" db="UniProtKB">
        <authorList>
            <consortium name="RefSeq"/>
        </authorList>
    </citation>
    <scope>IDENTIFICATION</scope>
    <source>
        <strain evidence="12">USDA-PBARC FA_bdor</strain>
        <tissue evidence="12">Whole organism</tissue>
    </source>
</reference>
<comment type="subcellular location">
    <subcellularLocation>
        <location evidence="1">Endomembrane system</location>
    </subcellularLocation>
</comment>
<dbReference type="GO" id="GO:0007041">
    <property type="term" value="P:lysosomal transport"/>
    <property type="evidence" value="ECO:0007669"/>
    <property type="project" value="InterPro"/>
</dbReference>
<dbReference type="GO" id="GO:0005537">
    <property type="term" value="F:D-mannose binding"/>
    <property type="evidence" value="ECO:0007669"/>
    <property type="project" value="InterPro"/>
</dbReference>
<dbReference type="PANTHER" id="PTHR15071:SF0">
    <property type="entry name" value="MANNOSE 6-PHOSPHATE RECEPTOR-LIKE PROTEIN 1"/>
    <property type="match status" value="1"/>
</dbReference>
<evidence type="ECO:0000256" key="4">
    <source>
        <dbReference type="ARBA" id="ARBA00022729"/>
    </source>
</evidence>
<dbReference type="GO" id="GO:0010008">
    <property type="term" value="C:endosome membrane"/>
    <property type="evidence" value="ECO:0007669"/>
    <property type="project" value="UniProtKB-SubCell"/>
</dbReference>
<dbReference type="PROSITE" id="PS51914">
    <property type="entry name" value="MRH"/>
    <property type="match status" value="3"/>
</dbReference>
<sequence>MHRLLVVAAWLSCLVTIGECLPVQTPCEFRQPLTDVSFNFTSLIIPTTDYVLRNDITNETLKFQLCHELHDDCNGGTSAACLENGKEHISIGAYPPQRITENGSIIFRFSGDTCLKDRPYTLSVITHCDFSETDNKPFLFPYTKGQCDLFISWKTKLACGSPPKSVDCKIKNADGDVVDLSPLQSQVNNYVIKGTTNITSIILNVCHSVIPGYGAVCPSNSGICLRNESTSIMSYSNLGDVQPPQLINGTIALHYNEGKICDDGSADHSEATIYLICDFKSQNTFPVLTDSSGCHYKLLWKTAAACSDKQLEEYSRKTANPCKIRDPITNFEYDLEDLKRKEIIVKSSNESFKLSVCRPLTSKACEDNAGVCRSSNLTTFGLSNSQLLWSPAGPYLNYTNGSVCENGNRRYSIIQFTCSKEKETDPSKITITEELCSLKIQWPTPLVCAPMNYPPQSNEVSSTSPPTTAKVISTVAPQPTPKTTNEISNVNKSMTNHSITTDSLNEGKTAAASTSHGGLIAFFVILIAFGLVCGIYLANPVRRSNLYASCSSMFLRRTPARMAYSQVNSVEETNLLLDTPDTCCQSDSDDDLLRI</sequence>
<evidence type="ECO:0000256" key="9">
    <source>
        <dbReference type="SAM" id="SignalP"/>
    </source>
</evidence>
<dbReference type="GO" id="GO:0038023">
    <property type="term" value="F:signaling receptor activity"/>
    <property type="evidence" value="ECO:0007669"/>
    <property type="project" value="InterPro"/>
</dbReference>
<evidence type="ECO:0000313" key="12">
    <source>
        <dbReference type="RefSeq" id="XP_011308308.1"/>
    </source>
</evidence>
<name>A0A9R1TG08_9HYME</name>
<dbReference type="InterPro" id="IPR009011">
    <property type="entry name" value="Man6P_isomerase_rcpt-bd_dom_sf"/>
</dbReference>
<evidence type="ECO:0000256" key="3">
    <source>
        <dbReference type="ARBA" id="ARBA00022692"/>
    </source>
</evidence>
<keyword evidence="7" id="KW-1015">Disulfide bond</keyword>
<evidence type="ECO:0000256" key="6">
    <source>
        <dbReference type="ARBA" id="ARBA00023136"/>
    </source>
</evidence>
<dbReference type="InterPro" id="IPR044865">
    <property type="entry name" value="MRH_dom"/>
</dbReference>
<dbReference type="RefSeq" id="XP_011308308.1">
    <property type="nucleotide sequence ID" value="XM_011310006.1"/>
</dbReference>
<dbReference type="Pfam" id="PF00878">
    <property type="entry name" value="CIMR"/>
    <property type="match status" value="2"/>
</dbReference>
<keyword evidence="3 8" id="KW-0812">Transmembrane</keyword>
<dbReference type="CTD" id="43223"/>
<dbReference type="InterPro" id="IPR000479">
    <property type="entry name" value="CIMR_rpt"/>
</dbReference>
<feature type="transmembrane region" description="Helical" evidence="8">
    <location>
        <begin position="518"/>
        <end position="538"/>
    </location>
</feature>
<keyword evidence="11" id="KW-1185">Reference proteome</keyword>
<dbReference type="SMART" id="SM01404">
    <property type="entry name" value="CIMR"/>
    <property type="match status" value="2"/>
</dbReference>
<dbReference type="GeneID" id="105269614"/>
<protein>
    <submittedName>
        <fullName evidence="12">Cation-independent mannose-6-phosphate receptor isoform X1</fullName>
    </submittedName>
</protein>
<keyword evidence="2" id="KW-0813">Transport</keyword>
<keyword evidence="5 8" id="KW-1133">Transmembrane helix</keyword>
<organism evidence="11 12">
    <name type="scientific">Fopius arisanus</name>
    <dbReference type="NCBI Taxonomy" id="64838"/>
    <lineage>
        <taxon>Eukaryota</taxon>
        <taxon>Metazoa</taxon>
        <taxon>Ecdysozoa</taxon>
        <taxon>Arthropoda</taxon>
        <taxon>Hexapoda</taxon>
        <taxon>Insecta</taxon>
        <taxon>Pterygota</taxon>
        <taxon>Neoptera</taxon>
        <taxon>Endopterygota</taxon>
        <taxon>Hymenoptera</taxon>
        <taxon>Apocrita</taxon>
        <taxon>Ichneumonoidea</taxon>
        <taxon>Braconidae</taxon>
        <taxon>Opiinae</taxon>
        <taxon>Fopius</taxon>
    </lineage>
</organism>
<evidence type="ECO:0000313" key="11">
    <source>
        <dbReference type="Proteomes" id="UP000694866"/>
    </source>
</evidence>
<feature type="domain" description="MRH" evidence="10">
    <location>
        <begin position="25"/>
        <end position="161"/>
    </location>
</feature>
<evidence type="ECO:0000256" key="7">
    <source>
        <dbReference type="ARBA" id="ARBA00023157"/>
    </source>
</evidence>
<dbReference type="SUPFAM" id="SSF50911">
    <property type="entry name" value="Mannose 6-phosphate receptor domain"/>
    <property type="match status" value="3"/>
</dbReference>
<dbReference type="KEGG" id="fas:105269614"/>
<keyword evidence="6 8" id="KW-0472">Membrane</keyword>
<feature type="domain" description="MRH" evidence="10">
    <location>
        <begin position="320"/>
        <end position="450"/>
    </location>
</feature>
<evidence type="ECO:0000256" key="8">
    <source>
        <dbReference type="SAM" id="Phobius"/>
    </source>
</evidence>
<evidence type="ECO:0000256" key="1">
    <source>
        <dbReference type="ARBA" id="ARBA00004308"/>
    </source>
</evidence>
<dbReference type="OrthoDB" id="4504960at2759"/>
<feature type="chain" id="PRO_5040337142" evidence="9">
    <location>
        <begin position="21"/>
        <end position="595"/>
    </location>
</feature>
<dbReference type="Proteomes" id="UP000694866">
    <property type="component" value="Unplaced"/>
</dbReference>
<feature type="domain" description="MRH" evidence="10">
    <location>
        <begin position="166"/>
        <end position="308"/>
    </location>
</feature>
<dbReference type="PANTHER" id="PTHR15071">
    <property type="entry name" value="MANNOSE-6-PHOSPHATE RECEPTOR FAMILY MEMBER"/>
    <property type="match status" value="1"/>
</dbReference>
<proteinExistence type="predicted"/>
<keyword evidence="12" id="KW-0675">Receptor</keyword>
<evidence type="ECO:0000256" key="5">
    <source>
        <dbReference type="ARBA" id="ARBA00022989"/>
    </source>
</evidence>
<feature type="signal peptide" evidence="9">
    <location>
        <begin position="1"/>
        <end position="20"/>
    </location>
</feature>
<evidence type="ECO:0000259" key="10">
    <source>
        <dbReference type="PROSITE" id="PS51914"/>
    </source>
</evidence>
<evidence type="ECO:0000256" key="2">
    <source>
        <dbReference type="ARBA" id="ARBA00022448"/>
    </source>
</evidence>
<dbReference type="GO" id="GO:0000139">
    <property type="term" value="C:Golgi membrane"/>
    <property type="evidence" value="ECO:0007669"/>
    <property type="project" value="UniProtKB-SubCell"/>
</dbReference>